<proteinExistence type="predicted"/>
<dbReference type="Proteomes" id="UP001149090">
    <property type="component" value="Unassembled WGS sequence"/>
</dbReference>
<dbReference type="OrthoDB" id="8033718at2759"/>
<comment type="caution">
    <text evidence="1">The sequence shown here is derived from an EMBL/GenBank/DDBJ whole genome shotgun (WGS) entry which is preliminary data.</text>
</comment>
<dbReference type="InterPro" id="IPR036691">
    <property type="entry name" value="Endo/exonu/phosph_ase_sf"/>
</dbReference>
<gene>
    <name evidence="1" type="ORF">M0811_13560</name>
</gene>
<name>A0A9Q0R491_ANAIG</name>
<protein>
    <submittedName>
        <fullName evidence="1">Uncharacterized protein</fullName>
    </submittedName>
</protein>
<evidence type="ECO:0000313" key="2">
    <source>
        <dbReference type="Proteomes" id="UP001149090"/>
    </source>
</evidence>
<dbReference type="AlphaFoldDB" id="A0A9Q0R491"/>
<reference evidence="1" key="1">
    <citation type="submission" date="2022-10" db="EMBL/GenBank/DDBJ databases">
        <title>Novel sulphate-reducing endosymbionts in the free-living metamonad Anaeramoeba.</title>
        <authorList>
            <person name="Jerlstrom-Hultqvist J."/>
            <person name="Cepicka I."/>
            <person name="Gallot-Lavallee L."/>
            <person name="Salas-Leiva D."/>
            <person name="Curtis B.A."/>
            <person name="Zahonova K."/>
            <person name="Pipaliya S."/>
            <person name="Dacks J."/>
            <person name="Roger A.J."/>
        </authorList>
    </citation>
    <scope>NUCLEOTIDE SEQUENCE</scope>
    <source>
        <strain evidence="1">BMAN</strain>
    </source>
</reference>
<accession>A0A9Q0R491</accession>
<organism evidence="1 2">
    <name type="scientific">Anaeramoeba ignava</name>
    <name type="common">Anaerobic marine amoeba</name>
    <dbReference type="NCBI Taxonomy" id="1746090"/>
    <lineage>
        <taxon>Eukaryota</taxon>
        <taxon>Metamonada</taxon>
        <taxon>Anaeramoebidae</taxon>
        <taxon>Anaeramoeba</taxon>
    </lineage>
</organism>
<dbReference type="SUPFAM" id="SSF56219">
    <property type="entry name" value="DNase I-like"/>
    <property type="match status" value="1"/>
</dbReference>
<sequence>MAIHIFQNQVELIFYPIYPPININGLNKIGKIQKLEKIFLQQRITIYIIQETHLRKRIYFENYHSFEKQGYGTIAQGGIAIIIKKCISKYVQEIKHPDKDIIQIKIGELNIIGVYMRHETQSQMMSQLNSIIEKLGDFNQTDKEMEKHFRFNTQIIPNTENSVIRNIDNFCAKNQNREILS</sequence>
<evidence type="ECO:0000313" key="1">
    <source>
        <dbReference type="EMBL" id="KAJ5066534.1"/>
    </source>
</evidence>
<keyword evidence="2" id="KW-1185">Reference proteome</keyword>
<dbReference type="Gene3D" id="3.60.10.10">
    <property type="entry name" value="Endonuclease/exonuclease/phosphatase"/>
    <property type="match status" value="1"/>
</dbReference>
<dbReference type="EMBL" id="JAPDFW010000141">
    <property type="protein sequence ID" value="KAJ5066534.1"/>
    <property type="molecule type" value="Genomic_DNA"/>
</dbReference>